<dbReference type="Gene3D" id="3.50.50.60">
    <property type="entry name" value="FAD/NAD(P)-binding domain"/>
    <property type="match status" value="2"/>
</dbReference>
<dbReference type="Pfam" id="PF04820">
    <property type="entry name" value="Trp_halogenase"/>
    <property type="match status" value="2"/>
</dbReference>
<keyword evidence="2" id="KW-0560">Oxidoreductase</keyword>
<dbReference type="GO" id="GO:0140907">
    <property type="term" value="F:flavin-dependent halogenase activity"/>
    <property type="evidence" value="ECO:0007669"/>
    <property type="project" value="UniProtKB-ARBA"/>
</dbReference>
<dbReference type="GO" id="GO:0044550">
    <property type="term" value="P:secondary metabolite biosynthetic process"/>
    <property type="evidence" value="ECO:0007669"/>
    <property type="project" value="UniProtKB-ARBA"/>
</dbReference>
<dbReference type="InterPro" id="IPR036188">
    <property type="entry name" value="FAD/NAD-bd_sf"/>
</dbReference>
<name>A0A4Y7TUZ3_COPMI</name>
<accession>A0A4Y7TUZ3</accession>
<dbReference type="AlphaFoldDB" id="A0A4Y7TUZ3"/>
<sequence>MPLFQDSSLPPKYTQVLIVGGGPAGSYAAAALAREGVNVTLLEASKFPRYHVGESLIPSVRPYLRFIGAEEKMVNHGFVSKPGSTIKFNQFKREGYTDFVALGHQNNAWNVVRSEFDQLMLNHARSCGVAVYEKTRVDSVAFSSSDPSRPVSVSWSHTPPARPISPPASPIQSRFSSFLHRTPSPVSLPVEKESDQIKGTTTFTHIIDATGRAGILSTRYLNNRHYNASLKNIAVWGYWKHVGTYGIDSGREGVPWFEALTDESGWAWFIPLHDGTTSVGIVMDEKLHRLRSHSPMLPSPFPGAAVPNHGSSHFVTRYVDSIGLAPGVVKLITQSGVMVEGSVKSASDFSYSSNSYAGQGYRVIGDAGAFIDPFFSSGVHLAMTSALSAAATICASLRSHCTESEAALWHTRRVSTSYTRFQVVVLSAYKQIRSQSEDVLADIDEDNYDRAFRLLRPVIQGASDMGIRLSENELQKSLDFCVNLFSPTVPDDHMRVARNRKVNKELLDIAAPIVDPSAFESALRVEKRPERNATSSLFKKRDANSKPDASGSDSDSEVERVVETKMVLDKINARRVVHSEYSINNLEAEYLEGFAVILEQGKLGLGKKDTLC</sequence>
<gene>
    <name evidence="6" type="ORF">FA13DRAFT_905771</name>
</gene>
<reference evidence="6 7" key="1">
    <citation type="journal article" date="2019" name="Nat. Ecol. Evol.">
        <title>Megaphylogeny resolves global patterns of mushroom evolution.</title>
        <authorList>
            <person name="Varga T."/>
            <person name="Krizsan K."/>
            <person name="Foldi C."/>
            <person name="Dima B."/>
            <person name="Sanchez-Garcia M."/>
            <person name="Sanchez-Ramirez S."/>
            <person name="Szollosi G.J."/>
            <person name="Szarkandi J.G."/>
            <person name="Papp V."/>
            <person name="Albert L."/>
            <person name="Andreopoulos W."/>
            <person name="Angelini C."/>
            <person name="Antonin V."/>
            <person name="Barry K.W."/>
            <person name="Bougher N.L."/>
            <person name="Buchanan P."/>
            <person name="Buyck B."/>
            <person name="Bense V."/>
            <person name="Catcheside P."/>
            <person name="Chovatia M."/>
            <person name="Cooper J."/>
            <person name="Damon W."/>
            <person name="Desjardin D."/>
            <person name="Finy P."/>
            <person name="Geml J."/>
            <person name="Haridas S."/>
            <person name="Hughes K."/>
            <person name="Justo A."/>
            <person name="Karasinski D."/>
            <person name="Kautmanova I."/>
            <person name="Kiss B."/>
            <person name="Kocsube S."/>
            <person name="Kotiranta H."/>
            <person name="LaButti K.M."/>
            <person name="Lechner B.E."/>
            <person name="Liimatainen K."/>
            <person name="Lipzen A."/>
            <person name="Lukacs Z."/>
            <person name="Mihaltcheva S."/>
            <person name="Morgado L.N."/>
            <person name="Niskanen T."/>
            <person name="Noordeloos M.E."/>
            <person name="Ohm R.A."/>
            <person name="Ortiz-Santana B."/>
            <person name="Ovrebo C."/>
            <person name="Racz N."/>
            <person name="Riley R."/>
            <person name="Savchenko A."/>
            <person name="Shiryaev A."/>
            <person name="Soop K."/>
            <person name="Spirin V."/>
            <person name="Szebenyi C."/>
            <person name="Tomsovsky M."/>
            <person name="Tulloss R.E."/>
            <person name="Uehling J."/>
            <person name="Grigoriev I.V."/>
            <person name="Vagvolgyi C."/>
            <person name="Papp T."/>
            <person name="Martin F.M."/>
            <person name="Miettinen O."/>
            <person name="Hibbett D.S."/>
            <person name="Nagy L.G."/>
        </authorList>
    </citation>
    <scope>NUCLEOTIDE SEQUENCE [LARGE SCALE GENOMIC DNA]</scope>
    <source>
        <strain evidence="6 7">FP101781</strain>
    </source>
</reference>
<dbReference type="PANTHER" id="PTHR43747:SF5">
    <property type="entry name" value="FAD-BINDING DOMAIN-CONTAINING PROTEIN"/>
    <property type="match status" value="1"/>
</dbReference>
<dbReference type="EMBL" id="QPFP01000004">
    <property type="protein sequence ID" value="TEB37422.1"/>
    <property type="molecule type" value="Genomic_DNA"/>
</dbReference>
<dbReference type="InterPro" id="IPR050816">
    <property type="entry name" value="Flavin-dep_Halogenase_NPB"/>
</dbReference>
<dbReference type="Proteomes" id="UP000298030">
    <property type="component" value="Unassembled WGS sequence"/>
</dbReference>
<dbReference type="InterPro" id="IPR006905">
    <property type="entry name" value="Flavin_halogenase"/>
</dbReference>
<evidence type="ECO:0000256" key="3">
    <source>
        <dbReference type="ARBA" id="ARBA00023033"/>
    </source>
</evidence>
<comment type="caution">
    <text evidence="6">The sequence shown here is derived from an EMBL/GenBank/DDBJ whole genome shotgun (WGS) entry which is preliminary data.</text>
</comment>
<dbReference type="STRING" id="71717.A0A4Y7TUZ3"/>
<comment type="catalytic activity">
    <reaction evidence="4">
        <text>melleolide F + FADH2 + chloride + O2 = 6'-chloromelleolide F + FAD + 2 H2O + H(+)</text>
        <dbReference type="Rhea" id="RHEA:67160"/>
        <dbReference type="ChEBI" id="CHEBI:15377"/>
        <dbReference type="ChEBI" id="CHEBI:15378"/>
        <dbReference type="ChEBI" id="CHEBI:15379"/>
        <dbReference type="ChEBI" id="CHEBI:17996"/>
        <dbReference type="ChEBI" id="CHEBI:57692"/>
        <dbReference type="ChEBI" id="CHEBI:58307"/>
        <dbReference type="ChEBI" id="CHEBI:167712"/>
        <dbReference type="ChEBI" id="CHEBI:167713"/>
    </reaction>
    <physiologicalReaction direction="left-to-right" evidence="4">
        <dbReference type="Rhea" id="RHEA:67161"/>
    </physiologicalReaction>
</comment>
<feature type="region of interest" description="Disordered" evidence="5">
    <location>
        <begin position="533"/>
        <end position="558"/>
    </location>
</feature>
<comment type="similarity">
    <text evidence="1">Belongs to the flavin-dependent halogenase family.</text>
</comment>
<proteinExistence type="inferred from homology"/>
<evidence type="ECO:0000256" key="2">
    <source>
        <dbReference type="ARBA" id="ARBA00023002"/>
    </source>
</evidence>
<dbReference type="SUPFAM" id="SSF51905">
    <property type="entry name" value="FAD/NAD(P)-binding domain"/>
    <property type="match status" value="1"/>
</dbReference>
<evidence type="ECO:0000256" key="5">
    <source>
        <dbReference type="SAM" id="MobiDB-lite"/>
    </source>
</evidence>
<organism evidence="6 7">
    <name type="scientific">Coprinellus micaceus</name>
    <name type="common">Glistening ink-cap mushroom</name>
    <name type="synonym">Coprinus micaceus</name>
    <dbReference type="NCBI Taxonomy" id="71717"/>
    <lineage>
        <taxon>Eukaryota</taxon>
        <taxon>Fungi</taxon>
        <taxon>Dikarya</taxon>
        <taxon>Basidiomycota</taxon>
        <taxon>Agaricomycotina</taxon>
        <taxon>Agaricomycetes</taxon>
        <taxon>Agaricomycetidae</taxon>
        <taxon>Agaricales</taxon>
        <taxon>Agaricineae</taxon>
        <taxon>Psathyrellaceae</taxon>
        <taxon>Coprinellus</taxon>
    </lineage>
</organism>
<keyword evidence="3" id="KW-0503">Monooxygenase</keyword>
<dbReference type="PANTHER" id="PTHR43747">
    <property type="entry name" value="FAD-BINDING PROTEIN"/>
    <property type="match status" value="1"/>
</dbReference>
<evidence type="ECO:0000313" key="6">
    <source>
        <dbReference type="EMBL" id="TEB37422.1"/>
    </source>
</evidence>
<evidence type="ECO:0000313" key="7">
    <source>
        <dbReference type="Proteomes" id="UP000298030"/>
    </source>
</evidence>
<protein>
    <submittedName>
        <fullName evidence="6">FAD binding domain-containing protein</fullName>
    </submittedName>
</protein>
<evidence type="ECO:0000256" key="1">
    <source>
        <dbReference type="ARBA" id="ARBA00005706"/>
    </source>
</evidence>
<evidence type="ECO:0000256" key="4">
    <source>
        <dbReference type="ARBA" id="ARBA00049364"/>
    </source>
</evidence>
<keyword evidence="7" id="KW-1185">Reference proteome</keyword>
<dbReference type="GO" id="GO:0004497">
    <property type="term" value="F:monooxygenase activity"/>
    <property type="evidence" value="ECO:0007669"/>
    <property type="project" value="UniProtKB-KW"/>
</dbReference>
<dbReference type="OrthoDB" id="3340390at2759"/>